<organism evidence="2 3">
    <name type="scientific">Pristionchus mayeri</name>
    <dbReference type="NCBI Taxonomy" id="1317129"/>
    <lineage>
        <taxon>Eukaryota</taxon>
        <taxon>Metazoa</taxon>
        <taxon>Ecdysozoa</taxon>
        <taxon>Nematoda</taxon>
        <taxon>Chromadorea</taxon>
        <taxon>Rhabditida</taxon>
        <taxon>Rhabditina</taxon>
        <taxon>Diplogasteromorpha</taxon>
        <taxon>Diplogasteroidea</taxon>
        <taxon>Neodiplogasteridae</taxon>
        <taxon>Pristionchus</taxon>
    </lineage>
</organism>
<dbReference type="Proteomes" id="UP001328107">
    <property type="component" value="Unassembled WGS sequence"/>
</dbReference>
<evidence type="ECO:0000313" key="2">
    <source>
        <dbReference type="EMBL" id="GMR34060.1"/>
    </source>
</evidence>
<keyword evidence="3" id="KW-1185">Reference proteome</keyword>
<evidence type="ECO:0000256" key="1">
    <source>
        <dbReference type="SAM" id="Phobius"/>
    </source>
</evidence>
<keyword evidence="1" id="KW-1133">Transmembrane helix</keyword>
<reference evidence="3" key="1">
    <citation type="submission" date="2022-10" db="EMBL/GenBank/DDBJ databases">
        <title>Genome assembly of Pristionchus species.</title>
        <authorList>
            <person name="Yoshida K."/>
            <person name="Sommer R.J."/>
        </authorList>
    </citation>
    <scope>NUCLEOTIDE SEQUENCE [LARGE SCALE GENOMIC DNA]</scope>
    <source>
        <strain evidence="3">RS5460</strain>
    </source>
</reference>
<evidence type="ECO:0000313" key="3">
    <source>
        <dbReference type="Proteomes" id="UP001328107"/>
    </source>
</evidence>
<accession>A0AAN4ZA71</accession>
<comment type="caution">
    <text evidence="2">The sequence shown here is derived from an EMBL/GenBank/DDBJ whole genome shotgun (WGS) entry which is preliminary data.</text>
</comment>
<dbReference type="EMBL" id="BTRK01000001">
    <property type="protein sequence ID" value="GMR34060.1"/>
    <property type="molecule type" value="Genomic_DNA"/>
</dbReference>
<feature type="transmembrane region" description="Helical" evidence="1">
    <location>
        <begin position="9"/>
        <end position="31"/>
    </location>
</feature>
<gene>
    <name evidence="2" type="ORF">PMAYCL1PPCAC_04255</name>
</gene>
<proteinExistence type="predicted"/>
<protein>
    <submittedName>
        <fullName evidence="2">Uncharacterized protein</fullName>
    </submittedName>
</protein>
<keyword evidence="1" id="KW-0812">Transmembrane</keyword>
<dbReference type="AlphaFoldDB" id="A0AAN4ZA71"/>
<sequence>IKGLRPMHVAFFVTLVVIVVVAVVLAVVLSVTNAPAKPPAITVSLYIGDVDEVKSNARRKRDADGTECLHLEDVKQTVRQTLSILAQDGNVKTVRFITYADTAQTTEEMSLDMGQSQLSQIGMIRNGKAPSQKS</sequence>
<feature type="non-terminal residue" evidence="2">
    <location>
        <position position="1"/>
    </location>
</feature>
<keyword evidence="1" id="KW-0472">Membrane</keyword>
<name>A0AAN4ZA71_9BILA</name>